<proteinExistence type="predicted"/>
<protein>
    <submittedName>
        <fullName evidence="1">Uncharacterized protein</fullName>
    </submittedName>
</protein>
<evidence type="ECO:0000313" key="1">
    <source>
        <dbReference type="EMBL" id="KAG0450629.1"/>
    </source>
</evidence>
<sequence length="64" mass="7090">MAHSPEILPSNLVWLPLAVNTADGNDDDATHGYIWTRGTKTTEVMDDGSEEAILWRKGSHQRLA</sequence>
<evidence type="ECO:0000313" key="2">
    <source>
        <dbReference type="Proteomes" id="UP000639772"/>
    </source>
</evidence>
<dbReference type="EMBL" id="JADCNM010000104">
    <property type="protein sequence ID" value="KAG0450629.1"/>
    <property type="molecule type" value="Genomic_DNA"/>
</dbReference>
<accession>A0A835PER1</accession>
<dbReference type="AlphaFoldDB" id="A0A835PER1"/>
<reference evidence="1 2" key="1">
    <citation type="journal article" date="2020" name="Nat. Food">
        <title>A phased Vanilla planifolia genome enables genetic improvement of flavour and production.</title>
        <authorList>
            <person name="Hasing T."/>
            <person name="Tang H."/>
            <person name="Brym M."/>
            <person name="Khazi F."/>
            <person name="Huang T."/>
            <person name="Chambers A.H."/>
        </authorList>
    </citation>
    <scope>NUCLEOTIDE SEQUENCE [LARGE SCALE GENOMIC DNA]</scope>
    <source>
        <tissue evidence="1">Leaf</tissue>
    </source>
</reference>
<name>A0A835PER1_VANPL</name>
<comment type="caution">
    <text evidence="1">The sequence shown here is derived from an EMBL/GenBank/DDBJ whole genome shotgun (WGS) entry which is preliminary data.</text>
</comment>
<gene>
    <name evidence="1" type="ORF">HPP92_026637</name>
</gene>
<dbReference type="Proteomes" id="UP000639772">
    <property type="component" value="Unassembled WGS sequence"/>
</dbReference>
<organism evidence="1 2">
    <name type="scientific">Vanilla planifolia</name>
    <name type="common">Vanilla</name>
    <dbReference type="NCBI Taxonomy" id="51239"/>
    <lineage>
        <taxon>Eukaryota</taxon>
        <taxon>Viridiplantae</taxon>
        <taxon>Streptophyta</taxon>
        <taxon>Embryophyta</taxon>
        <taxon>Tracheophyta</taxon>
        <taxon>Spermatophyta</taxon>
        <taxon>Magnoliopsida</taxon>
        <taxon>Liliopsida</taxon>
        <taxon>Asparagales</taxon>
        <taxon>Orchidaceae</taxon>
        <taxon>Vanilloideae</taxon>
        <taxon>Vanilleae</taxon>
        <taxon>Vanilla</taxon>
    </lineage>
</organism>